<dbReference type="Gene3D" id="3.90.1170.50">
    <property type="entry name" value="Aldehyde oxidase/xanthine dehydrogenase, a/b hammerhead"/>
    <property type="match status" value="1"/>
</dbReference>
<dbReference type="Pfam" id="PF01799">
    <property type="entry name" value="Fer2_2"/>
    <property type="match status" value="1"/>
</dbReference>
<evidence type="ECO:0000256" key="1">
    <source>
        <dbReference type="ARBA" id="ARBA00006849"/>
    </source>
</evidence>
<dbReference type="InterPro" id="IPR036010">
    <property type="entry name" value="2Fe-2S_ferredoxin-like_sf"/>
</dbReference>
<evidence type="ECO:0000313" key="6">
    <source>
        <dbReference type="EMBL" id="MBC2398202.1"/>
    </source>
</evidence>
<dbReference type="SUPFAM" id="SSF54665">
    <property type="entry name" value="CO dehydrogenase molybdoprotein N-domain-like"/>
    <property type="match status" value="1"/>
</dbReference>
<dbReference type="PROSITE" id="PS51085">
    <property type="entry name" value="2FE2S_FER_2"/>
    <property type="match status" value="1"/>
</dbReference>
<organism evidence="6 7">
    <name type="scientific">Clostridium tetanomorphum</name>
    <dbReference type="NCBI Taxonomy" id="1553"/>
    <lineage>
        <taxon>Bacteria</taxon>
        <taxon>Bacillati</taxon>
        <taxon>Bacillota</taxon>
        <taxon>Clostridia</taxon>
        <taxon>Eubacteriales</taxon>
        <taxon>Clostridiaceae</taxon>
        <taxon>Clostridium</taxon>
    </lineage>
</organism>
<name>A0A923J0L1_CLOTT</name>
<dbReference type="Pfam" id="PF20256">
    <property type="entry name" value="MoCoBD_2"/>
    <property type="match status" value="2"/>
</dbReference>
<dbReference type="InterPro" id="IPR017697">
    <property type="entry name" value="Xdh"/>
</dbReference>
<dbReference type="InterPro" id="IPR046867">
    <property type="entry name" value="AldOxase/xan_DH_MoCoBD2"/>
</dbReference>
<dbReference type="NCBIfam" id="TIGR03311">
    <property type="entry name" value="Se_dep_XDH"/>
    <property type="match status" value="1"/>
</dbReference>
<dbReference type="InterPro" id="IPR016208">
    <property type="entry name" value="Ald_Oxase/xanthine_DH-like"/>
</dbReference>
<dbReference type="EC" id="1.17.1.4" evidence="6"/>
<keyword evidence="2" id="KW-0479">Metal-binding</keyword>
<accession>A0A923J0L1</accession>
<dbReference type="InterPro" id="IPR001041">
    <property type="entry name" value="2Fe-2S_ferredoxin-type"/>
</dbReference>
<dbReference type="InterPro" id="IPR036884">
    <property type="entry name" value="2Fe-2S-bd_dom_sf"/>
</dbReference>
<keyword evidence="4" id="KW-0408">Iron</keyword>
<sequence>MYRFKLNGKEVVVEEDKNLLEYLREDARLTSVKNGCGEGACGACMILVDGNKVRACLLTTSKVHEKSILTVEGLSKREKDLYTWAFSEAGAVQCGFCIPGMVISAKGLLDNNLNPTRKEIKEAIKGNVCRCTGYVKIEKAIAMVAKALRENFYPLKREFKGIVGESIYRIDVEDKVLGTGQYVDDMQVDGMLYGGAVRTRYPRALVKKIDIKEAEAYPGVVAVITAKDIPGNRFIGHLVKDWPAMIAEGEETRYIGDAVALVAAKSKKILREAINKVNIEYEELKPFTCPEEAMKQGAAKIHAKGNILKKEVLKRGNVDEAIKKSKYVVTEKYSTPFTEHAFLEPEAAIAMPYEDGVLIYTGGQGIYDDQREVSELLGLEAEKVRVISKYVGGGFGGKEDMSVQHHAALLAWYTKKPVKVILSRKESILVHPKRHAAEMEFTTACDENGKLTAMRARIVTDTGAYASLGGPVLQRLCTHAAGPYNYQNVDIEGIAVYTNNPPAGAFRGFGVTQSIFATECNLNLLAQKIGISHWEIRYINALKPGDILPNGQIAGQDTAIVETLLAVKEEYEKNTYAGIACAIKNSGLGVGIPDTGRCRLTIIDGKIHIRTSAACIGQGMATIVLQMVCETLKVSPDKVVVDVPDTAITPNSGTTTASRQTVFTGEATKKAALKLKEALKVKSIEELEGQDFYGEYLGVTDPMGSDKPNPVSHVAYGYGTQVVILDEKGFVIKVVAAHDVGKAINPISVEGQIEGGVVMGLGYALTENYPLKNSIPKAKFGTLGLFRSTSVPEIKSIIIEKNASSLAYGAKGVGEITTIPTAPAVQGAYMKLDGKFRNKLPLEDTAYRKKK</sequence>
<dbReference type="PANTHER" id="PTHR11908">
    <property type="entry name" value="XANTHINE DEHYDROGENASE"/>
    <property type="match status" value="1"/>
</dbReference>
<dbReference type="Proteomes" id="UP000563151">
    <property type="component" value="Unassembled WGS sequence"/>
</dbReference>
<dbReference type="Gene3D" id="1.10.150.120">
    <property type="entry name" value="[2Fe-2S]-binding domain"/>
    <property type="match status" value="1"/>
</dbReference>
<dbReference type="InterPro" id="IPR008274">
    <property type="entry name" value="AldOxase/xan_DH_MoCoBD1"/>
</dbReference>
<dbReference type="Pfam" id="PF00111">
    <property type="entry name" value="Fer2"/>
    <property type="match status" value="1"/>
</dbReference>
<dbReference type="InterPro" id="IPR037165">
    <property type="entry name" value="AldOxase/xan_DH_Mopterin-bd_sf"/>
</dbReference>
<reference evidence="6 7" key="1">
    <citation type="submission" date="2020-04" db="EMBL/GenBank/DDBJ databases">
        <title>Genomic insights into acetone-butanol-ethanol (ABE) fermentation by sequencing solventogenic clostridia strains.</title>
        <authorList>
            <person name="Brown S."/>
        </authorList>
    </citation>
    <scope>NUCLEOTIDE SEQUENCE [LARGE SCALE GENOMIC DNA]</scope>
    <source>
        <strain evidence="6 7">DJ011</strain>
    </source>
</reference>
<dbReference type="GO" id="GO:0004854">
    <property type="term" value="F:xanthine dehydrogenase activity"/>
    <property type="evidence" value="ECO:0007669"/>
    <property type="project" value="UniProtKB-EC"/>
</dbReference>
<dbReference type="GO" id="GO:0051537">
    <property type="term" value="F:2 iron, 2 sulfur cluster binding"/>
    <property type="evidence" value="ECO:0007669"/>
    <property type="project" value="InterPro"/>
</dbReference>
<dbReference type="InterPro" id="IPR036856">
    <property type="entry name" value="Ald_Oxase/Xan_DH_a/b_sf"/>
</dbReference>
<feature type="domain" description="2Fe-2S ferredoxin-type" evidence="5">
    <location>
        <begin position="1"/>
        <end position="74"/>
    </location>
</feature>
<dbReference type="GO" id="GO:0005506">
    <property type="term" value="F:iron ion binding"/>
    <property type="evidence" value="ECO:0007669"/>
    <property type="project" value="InterPro"/>
</dbReference>
<dbReference type="RefSeq" id="WP_173680439.1">
    <property type="nucleotide sequence ID" value="NZ_JAAZWO010000011.1"/>
</dbReference>
<comment type="similarity">
    <text evidence="1">Belongs to the xanthine dehydrogenase family.</text>
</comment>
<dbReference type="Pfam" id="PF01315">
    <property type="entry name" value="Ald_Xan_dh_C"/>
    <property type="match status" value="1"/>
</dbReference>
<dbReference type="EMBL" id="JAAZWO010000011">
    <property type="protein sequence ID" value="MBC2398202.1"/>
    <property type="molecule type" value="Genomic_DNA"/>
</dbReference>
<dbReference type="SMART" id="SM01008">
    <property type="entry name" value="Ald_Xan_dh_C"/>
    <property type="match status" value="1"/>
</dbReference>
<dbReference type="InterPro" id="IPR002888">
    <property type="entry name" value="2Fe-2S-bd"/>
</dbReference>
<dbReference type="SUPFAM" id="SSF56003">
    <property type="entry name" value="Molybdenum cofactor-binding domain"/>
    <property type="match status" value="1"/>
</dbReference>
<dbReference type="Gene3D" id="3.30.365.10">
    <property type="entry name" value="Aldehyde oxidase/xanthine dehydrogenase, molybdopterin binding domain"/>
    <property type="match status" value="4"/>
</dbReference>
<dbReference type="InterPro" id="IPR000674">
    <property type="entry name" value="Ald_Oxase/Xan_DH_a/b"/>
</dbReference>
<proteinExistence type="inferred from homology"/>
<evidence type="ECO:0000313" key="7">
    <source>
        <dbReference type="Proteomes" id="UP000563151"/>
    </source>
</evidence>
<keyword evidence="3 6" id="KW-0560">Oxidoreductase</keyword>
<protein>
    <submittedName>
        <fullName evidence="6">Selenium-dependent xanthine dehydrogenase</fullName>
        <ecNumber evidence="6">1.17.1.4</ecNumber>
    </submittedName>
</protein>
<dbReference type="SUPFAM" id="SSF54292">
    <property type="entry name" value="2Fe-2S ferredoxin-like"/>
    <property type="match status" value="1"/>
</dbReference>
<comment type="caution">
    <text evidence="6">The sequence shown here is derived from an EMBL/GenBank/DDBJ whole genome shotgun (WGS) entry which is preliminary data.</text>
</comment>
<dbReference type="AlphaFoldDB" id="A0A923J0L1"/>
<evidence type="ECO:0000256" key="2">
    <source>
        <dbReference type="ARBA" id="ARBA00022723"/>
    </source>
</evidence>
<dbReference type="PROSITE" id="PS00197">
    <property type="entry name" value="2FE2S_FER_1"/>
    <property type="match status" value="1"/>
</dbReference>
<gene>
    <name evidence="6" type="primary">xdh</name>
    <name evidence="6" type="ORF">HGG79_10495</name>
</gene>
<keyword evidence="7" id="KW-1185">Reference proteome</keyword>
<dbReference type="Gene3D" id="3.10.20.30">
    <property type="match status" value="1"/>
</dbReference>
<evidence type="ECO:0000256" key="3">
    <source>
        <dbReference type="ARBA" id="ARBA00023002"/>
    </source>
</evidence>
<dbReference type="InterPro" id="IPR012675">
    <property type="entry name" value="Beta-grasp_dom_sf"/>
</dbReference>
<evidence type="ECO:0000256" key="4">
    <source>
        <dbReference type="ARBA" id="ARBA00023004"/>
    </source>
</evidence>
<dbReference type="InterPro" id="IPR006058">
    <property type="entry name" value="2Fe2S_fd_BS"/>
</dbReference>
<dbReference type="CDD" id="cd00207">
    <property type="entry name" value="fer2"/>
    <property type="match status" value="1"/>
</dbReference>
<dbReference type="SUPFAM" id="SSF47741">
    <property type="entry name" value="CO dehydrogenase ISP C-domain like"/>
    <property type="match status" value="1"/>
</dbReference>
<dbReference type="Pfam" id="PF02738">
    <property type="entry name" value="MoCoBD_1"/>
    <property type="match status" value="1"/>
</dbReference>
<evidence type="ECO:0000259" key="5">
    <source>
        <dbReference type="PROSITE" id="PS51085"/>
    </source>
</evidence>
<dbReference type="PANTHER" id="PTHR11908:SF157">
    <property type="entry name" value="XANTHINE DEHYDROGENASE SUBUNIT D-RELATED"/>
    <property type="match status" value="1"/>
</dbReference>